<evidence type="ECO:0000313" key="3">
    <source>
        <dbReference type="Proteomes" id="UP000643810"/>
    </source>
</evidence>
<dbReference type="InterPro" id="IPR019734">
    <property type="entry name" value="TPR_rpt"/>
</dbReference>
<dbReference type="PROSITE" id="PS50887">
    <property type="entry name" value="GGDEF"/>
    <property type="match status" value="1"/>
</dbReference>
<comment type="caution">
    <text evidence="2">The sequence shown here is derived from an EMBL/GenBank/DDBJ whole genome shotgun (WGS) entry which is preliminary data.</text>
</comment>
<accession>A0ABR7GG62</accession>
<dbReference type="Gene3D" id="3.30.70.270">
    <property type="match status" value="1"/>
</dbReference>
<dbReference type="SMART" id="SM00028">
    <property type="entry name" value="TPR"/>
    <property type="match status" value="3"/>
</dbReference>
<dbReference type="NCBIfam" id="TIGR00254">
    <property type="entry name" value="GGDEF"/>
    <property type="match status" value="1"/>
</dbReference>
<dbReference type="InterPro" id="IPR043128">
    <property type="entry name" value="Rev_trsase/Diguanyl_cyclase"/>
</dbReference>
<dbReference type="SUPFAM" id="SSF55073">
    <property type="entry name" value="Nucleotide cyclase"/>
    <property type="match status" value="1"/>
</dbReference>
<dbReference type="InterPro" id="IPR000160">
    <property type="entry name" value="GGDEF_dom"/>
</dbReference>
<proteinExistence type="predicted"/>
<reference evidence="2 3" key="1">
    <citation type="submission" date="2020-08" db="EMBL/GenBank/DDBJ databases">
        <title>Genome public.</title>
        <authorList>
            <person name="Liu C."/>
            <person name="Sun Q."/>
        </authorList>
    </citation>
    <scope>NUCLEOTIDE SEQUENCE [LARGE SCALE GENOMIC DNA]</scope>
    <source>
        <strain evidence="2 3">NSJ-9</strain>
    </source>
</reference>
<dbReference type="RefSeq" id="WP_186854265.1">
    <property type="nucleotide sequence ID" value="NZ_JACOPG010000002.1"/>
</dbReference>
<dbReference type="CDD" id="cd01949">
    <property type="entry name" value="GGDEF"/>
    <property type="match status" value="1"/>
</dbReference>
<dbReference type="PANTHER" id="PTHR45138">
    <property type="entry name" value="REGULATORY COMPONENTS OF SENSORY TRANSDUCTION SYSTEM"/>
    <property type="match status" value="1"/>
</dbReference>
<dbReference type="SUPFAM" id="SSF48452">
    <property type="entry name" value="TPR-like"/>
    <property type="match status" value="1"/>
</dbReference>
<dbReference type="PANTHER" id="PTHR45138:SF9">
    <property type="entry name" value="DIGUANYLATE CYCLASE DGCM-RELATED"/>
    <property type="match status" value="1"/>
</dbReference>
<evidence type="ECO:0000259" key="1">
    <source>
        <dbReference type="PROSITE" id="PS50887"/>
    </source>
</evidence>
<dbReference type="InterPro" id="IPR050469">
    <property type="entry name" value="Diguanylate_Cyclase"/>
</dbReference>
<protein>
    <submittedName>
        <fullName evidence="2">GGDEF domain-containing protein</fullName>
    </submittedName>
</protein>
<keyword evidence="3" id="KW-1185">Reference proteome</keyword>
<organism evidence="2 3">
    <name type="scientific">Roseburia lenta</name>
    <dbReference type="NCBI Taxonomy" id="2763061"/>
    <lineage>
        <taxon>Bacteria</taxon>
        <taxon>Bacillati</taxon>
        <taxon>Bacillota</taxon>
        <taxon>Clostridia</taxon>
        <taxon>Lachnospirales</taxon>
        <taxon>Lachnospiraceae</taxon>
        <taxon>Roseburia</taxon>
    </lineage>
</organism>
<dbReference type="SMART" id="SM00267">
    <property type="entry name" value="GGDEF"/>
    <property type="match status" value="1"/>
</dbReference>
<dbReference type="InterPro" id="IPR011990">
    <property type="entry name" value="TPR-like_helical_dom_sf"/>
</dbReference>
<dbReference type="Gene3D" id="1.25.40.10">
    <property type="entry name" value="Tetratricopeptide repeat domain"/>
    <property type="match status" value="1"/>
</dbReference>
<feature type="domain" description="GGDEF" evidence="1">
    <location>
        <begin position="396"/>
        <end position="533"/>
    </location>
</feature>
<dbReference type="Pfam" id="PF00990">
    <property type="entry name" value="GGDEF"/>
    <property type="match status" value="1"/>
</dbReference>
<name>A0ABR7GG62_9FIRM</name>
<sequence>MQEVQNWIKEIQSDRGRDSKRLMENCDKIEEYGRKIHDDALIGFACFSRGETYYLMNDTRNFYVQMIACIPSMEKIGEWGYVVMANNMLGIMSLNRGNAPYAMDYYLKALSYCEKYGLPNLEWIVHMNIGSLYLNIHEYQKALDHLESGYHYIIVNPTMPGYIEHLTAAYLNIAKAYLFMGKEESGQEMFATAARYNDKIEKECKPYLQNVDGLVVSCFQARFYYERGQEDALLREIRRIGDYLKEEVPIMDVYDDLYEYMRMLLDGKRYEDFKDCYFIVEELTKQTNIRNLEKKLLTLLVCYYKAIEDQDNFQKAAVTYYELSEEMEKENSVMVASMINMRNSLNNLAQINWEVEQENIALHRKSETDPLTGLYNRYKLNEYGEDAFIRAREQQTPLGIEILDIDYFKEYNDNYGHQAGDEALKMVSRMIMQMQHQGEVFCSRYGGDEFVLIYSGMSEEETYRWAEHLKQMILRQAVEHKYSKAAEVLTISQGICWGVPVEENKVWDYLHAADELLYQVKKVSRNSIRLGHLGDVERFANHD</sequence>
<gene>
    <name evidence="2" type="ORF">H8R94_07400</name>
</gene>
<dbReference type="EMBL" id="JACOPG010000002">
    <property type="protein sequence ID" value="MBC5686428.1"/>
    <property type="molecule type" value="Genomic_DNA"/>
</dbReference>
<dbReference type="InterPro" id="IPR029787">
    <property type="entry name" value="Nucleotide_cyclase"/>
</dbReference>
<evidence type="ECO:0000313" key="2">
    <source>
        <dbReference type="EMBL" id="MBC5686428.1"/>
    </source>
</evidence>
<dbReference type="Proteomes" id="UP000643810">
    <property type="component" value="Unassembled WGS sequence"/>
</dbReference>